<dbReference type="AlphaFoldDB" id="A0A846QFV4"/>
<dbReference type="InterPro" id="IPR015168">
    <property type="entry name" value="SsuA/THI5"/>
</dbReference>
<feature type="domain" description="SsuA/THI5-like" evidence="2">
    <location>
        <begin position="41"/>
        <end position="247"/>
    </location>
</feature>
<dbReference type="RefSeq" id="WP_167940276.1">
    <property type="nucleotide sequence ID" value="NZ_JAATJA010000001.1"/>
</dbReference>
<evidence type="ECO:0000313" key="3">
    <source>
        <dbReference type="EMBL" id="NJB67198.1"/>
    </source>
</evidence>
<evidence type="ECO:0000256" key="1">
    <source>
        <dbReference type="SAM" id="SignalP"/>
    </source>
</evidence>
<dbReference type="Pfam" id="PF09084">
    <property type="entry name" value="NMT1"/>
    <property type="match status" value="1"/>
</dbReference>
<keyword evidence="1" id="KW-0732">Signal</keyword>
<proteinExistence type="predicted"/>
<feature type="signal peptide" evidence="1">
    <location>
        <begin position="1"/>
        <end position="23"/>
    </location>
</feature>
<dbReference type="Proteomes" id="UP000580856">
    <property type="component" value="Unassembled WGS sequence"/>
</dbReference>
<comment type="caution">
    <text evidence="3">The sequence shown here is derived from an EMBL/GenBank/DDBJ whole genome shotgun (WGS) entry which is preliminary data.</text>
</comment>
<dbReference type="PANTHER" id="PTHR30024">
    <property type="entry name" value="ALIPHATIC SULFONATES-BINDING PROTEIN-RELATED"/>
    <property type="match status" value="1"/>
</dbReference>
<reference evidence="3 4" key="1">
    <citation type="submission" date="2020-03" db="EMBL/GenBank/DDBJ databases">
        <title>Genomic Encyclopedia of Type Strains, Phase IV (KMG-IV): sequencing the most valuable type-strain genomes for metagenomic binning, comparative biology and taxonomic classification.</title>
        <authorList>
            <person name="Goeker M."/>
        </authorList>
    </citation>
    <scope>NUCLEOTIDE SEQUENCE [LARGE SCALE GENOMIC DNA]</scope>
    <source>
        <strain evidence="3 4">DSM 24233</strain>
    </source>
</reference>
<dbReference type="PANTHER" id="PTHR30024:SF42">
    <property type="entry name" value="ALIPHATIC SULFONATES-BINDING PROTEIN-RELATED"/>
    <property type="match status" value="1"/>
</dbReference>
<dbReference type="EMBL" id="JAATJA010000001">
    <property type="protein sequence ID" value="NJB67198.1"/>
    <property type="molecule type" value="Genomic_DNA"/>
</dbReference>
<organism evidence="3 4">
    <name type="scientific">Desulfobaculum xiamenense</name>
    <dbReference type="NCBI Taxonomy" id="995050"/>
    <lineage>
        <taxon>Bacteria</taxon>
        <taxon>Pseudomonadati</taxon>
        <taxon>Thermodesulfobacteriota</taxon>
        <taxon>Desulfovibrionia</taxon>
        <taxon>Desulfovibrionales</taxon>
        <taxon>Desulfovibrionaceae</taxon>
        <taxon>Desulfobaculum</taxon>
    </lineage>
</organism>
<gene>
    <name evidence="3" type="ORF">GGQ74_000838</name>
</gene>
<feature type="chain" id="PRO_5032373709" evidence="1">
    <location>
        <begin position="24"/>
        <end position="326"/>
    </location>
</feature>
<evidence type="ECO:0000259" key="2">
    <source>
        <dbReference type="Pfam" id="PF09084"/>
    </source>
</evidence>
<dbReference type="Gene3D" id="3.40.190.10">
    <property type="entry name" value="Periplasmic binding protein-like II"/>
    <property type="match status" value="2"/>
</dbReference>
<evidence type="ECO:0000313" key="4">
    <source>
        <dbReference type="Proteomes" id="UP000580856"/>
    </source>
</evidence>
<dbReference type="SUPFAM" id="SSF53850">
    <property type="entry name" value="Periplasmic binding protein-like II"/>
    <property type="match status" value="1"/>
</dbReference>
<sequence length="326" mass="35889">MHRTGILCLAIMIVGLLAGSADAQPRKVVISGGSGAMDGAVCVAIAKGYLAENDIDAELRIYRNGSAALEGFLAGEADFVSTNRVGVVLTDFDPSRFAFIATLSTSDSQTKVLCRKSAGIAQPADLRGKRIGTVRGTTAHYYLHKFLIHNGVSPRDVKVVYLKKKQLPEALVAGEIDAMCQHGTPFDQAKSALGDDAIIFGNPKLDRKLVPLMARRDMIANEPKVIEGLFRGIRKAELWIADHQEEASRIIADMRHLSYESTLAFLRNEADFNLSLEQSVLLNLENVEMWAIESELVERKTPRNMLDIVDYHPLEKVFPESVTIIR</sequence>
<keyword evidence="4" id="KW-1185">Reference proteome</keyword>
<name>A0A846QFV4_9BACT</name>
<accession>A0A846QFV4</accession>
<protein>
    <submittedName>
        <fullName evidence="3">NitT/TauT family transport system substrate-binding protein</fullName>
    </submittedName>
</protein>